<proteinExistence type="predicted"/>
<organism evidence="2 3">
    <name type="scientific">Pseudoalteromonas caenipelagi</name>
    <dbReference type="NCBI Taxonomy" id="2726988"/>
    <lineage>
        <taxon>Bacteria</taxon>
        <taxon>Pseudomonadati</taxon>
        <taxon>Pseudomonadota</taxon>
        <taxon>Gammaproteobacteria</taxon>
        <taxon>Alteromonadales</taxon>
        <taxon>Pseudoalteromonadaceae</taxon>
        <taxon>Pseudoalteromonas</taxon>
    </lineage>
</organism>
<protein>
    <submittedName>
        <fullName evidence="2">Uncharacterized protein</fullName>
    </submittedName>
</protein>
<reference evidence="2 3" key="1">
    <citation type="submission" date="2020-04" db="EMBL/GenBank/DDBJ databases">
        <title>Pseudoalteromonas caenipelagi sp. nov., isolated from a tidal flat.</title>
        <authorList>
            <person name="Park S."/>
            <person name="Yoon J.-H."/>
        </authorList>
    </citation>
    <scope>NUCLEOTIDE SEQUENCE [LARGE SCALE GENOMIC DNA]</scope>
    <source>
        <strain evidence="2 3">JBTF-M23</strain>
    </source>
</reference>
<keyword evidence="3" id="KW-1185">Reference proteome</keyword>
<gene>
    <name evidence="2" type="ORF">HG263_05260</name>
</gene>
<dbReference type="RefSeq" id="WP_171625027.1">
    <property type="nucleotide sequence ID" value="NZ_JABBPG010000002.1"/>
</dbReference>
<keyword evidence="1" id="KW-0812">Transmembrane</keyword>
<evidence type="ECO:0000313" key="2">
    <source>
        <dbReference type="EMBL" id="NOU49945.1"/>
    </source>
</evidence>
<keyword evidence="1" id="KW-0472">Membrane</keyword>
<dbReference type="AlphaFoldDB" id="A0A849VAH6"/>
<comment type="caution">
    <text evidence="2">The sequence shown here is derived from an EMBL/GenBank/DDBJ whole genome shotgun (WGS) entry which is preliminary data.</text>
</comment>
<dbReference type="Proteomes" id="UP000586305">
    <property type="component" value="Unassembled WGS sequence"/>
</dbReference>
<keyword evidence="1" id="KW-1133">Transmembrane helix</keyword>
<evidence type="ECO:0000256" key="1">
    <source>
        <dbReference type="SAM" id="Phobius"/>
    </source>
</evidence>
<feature type="transmembrane region" description="Helical" evidence="1">
    <location>
        <begin position="42"/>
        <end position="61"/>
    </location>
</feature>
<accession>A0A849VAH6</accession>
<feature type="transmembrane region" description="Helical" evidence="1">
    <location>
        <begin position="7"/>
        <end position="30"/>
    </location>
</feature>
<sequence>MHTPTELLKVANVALGFFALSFTATIVASYPLAGHFALPSQVAFHICSIVTAGLFKLSYVIRCVCQYQLGMEVK</sequence>
<name>A0A849VAH6_9GAMM</name>
<dbReference type="EMBL" id="JABBPG010000002">
    <property type="protein sequence ID" value="NOU49945.1"/>
    <property type="molecule type" value="Genomic_DNA"/>
</dbReference>
<evidence type="ECO:0000313" key="3">
    <source>
        <dbReference type="Proteomes" id="UP000586305"/>
    </source>
</evidence>